<dbReference type="GO" id="GO:0035725">
    <property type="term" value="P:sodium ion transmembrane transport"/>
    <property type="evidence" value="ECO:0007669"/>
    <property type="project" value="TreeGrafter"/>
</dbReference>
<feature type="domain" description="Ion transport" evidence="6">
    <location>
        <begin position="15"/>
        <end position="184"/>
    </location>
</feature>
<dbReference type="EnsemblProtists" id="PYU1_T012982">
    <property type="protein sequence ID" value="PYU1_T012982"/>
    <property type="gene ID" value="PYU1_G012955"/>
</dbReference>
<keyword evidence="8" id="KW-1185">Reference proteome</keyword>
<keyword evidence="4 5" id="KW-0472">Membrane</keyword>
<dbReference type="HOGENOM" id="CLU_1173315_0_0_1"/>
<dbReference type="SUPFAM" id="SSF81324">
    <property type="entry name" value="Voltage-gated potassium channels"/>
    <property type="match status" value="1"/>
</dbReference>
<keyword evidence="2 5" id="KW-0812">Transmembrane</keyword>
<name>K3X6Y3_GLOUD</name>
<dbReference type="GO" id="GO:0098855">
    <property type="term" value="C:HCN channel complex"/>
    <property type="evidence" value="ECO:0007669"/>
    <property type="project" value="TreeGrafter"/>
</dbReference>
<reference evidence="7" key="3">
    <citation type="submission" date="2015-02" db="UniProtKB">
        <authorList>
            <consortium name="EnsemblProtists"/>
        </authorList>
    </citation>
    <scope>IDENTIFICATION</scope>
    <source>
        <strain evidence="7">DAOM BR144</strain>
    </source>
</reference>
<dbReference type="VEuPathDB" id="FungiDB:PYU1_G012955"/>
<dbReference type="AlphaFoldDB" id="K3X6Y3"/>
<keyword evidence="3 5" id="KW-1133">Transmembrane helix</keyword>
<dbReference type="Proteomes" id="UP000019132">
    <property type="component" value="Unassembled WGS sequence"/>
</dbReference>
<proteinExistence type="predicted"/>
<reference evidence="8" key="1">
    <citation type="journal article" date="2010" name="Genome Biol.">
        <title>Genome sequence of the necrotrophic plant pathogen Pythium ultimum reveals original pathogenicity mechanisms and effector repertoire.</title>
        <authorList>
            <person name="Levesque C.A."/>
            <person name="Brouwer H."/>
            <person name="Cano L."/>
            <person name="Hamilton J.P."/>
            <person name="Holt C."/>
            <person name="Huitema E."/>
            <person name="Raffaele S."/>
            <person name="Robideau G.P."/>
            <person name="Thines M."/>
            <person name="Win J."/>
            <person name="Zerillo M.M."/>
            <person name="Beakes G.W."/>
            <person name="Boore J.L."/>
            <person name="Busam D."/>
            <person name="Dumas B."/>
            <person name="Ferriera S."/>
            <person name="Fuerstenberg S.I."/>
            <person name="Gachon C.M."/>
            <person name="Gaulin E."/>
            <person name="Govers F."/>
            <person name="Grenville-Briggs L."/>
            <person name="Horner N."/>
            <person name="Hostetler J."/>
            <person name="Jiang R.H."/>
            <person name="Johnson J."/>
            <person name="Krajaejun T."/>
            <person name="Lin H."/>
            <person name="Meijer H.J."/>
            <person name="Moore B."/>
            <person name="Morris P."/>
            <person name="Phuntmart V."/>
            <person name="Puiu D."/>
            <person name="Shetty J."/>
            <person name="Stajich J.E."/>
            <person name="Tripathy S."/>
            <person name="Wawra S."/>
            <person name="van West P."/>
            <person name="Whitty B.R."/>
            <person name="Coutinho P.M."/>
            <person name="Henrissat B."/>
            <person name="Martin F."/>
            <person name="Thomas P.D."/>
            <person name="Tyler B.M."/>
            <person name="De Vries R.P."/>
            <person name="Kamoun S."/>
            <person name="Yandell M."/>
            <person name="Tisserat N."/>
            <person name="Buell C.R."/>
        </authorList>
    </citation>
    <scope>NUCLEOTIDE SEQUENCE</scope>
    <source>
        <strain evidence="8">DAOM:BR144</strain>
    </source>
</reference>
<dbReference type="Gene3D" id="1.10.287.70">
    <property type="match status" value="1"/>
</dbReference>
<evidence type="ECO:0000256" key="4">
    <source>
        <dbReference type="ARBA" id="ARBA00023136"/>
    </source>
</evidence>
<evidence type="ECO:0000259" key="6">
    <source>
        <dbReference type="Pfam" id="PF00520"/>
    </source>
</evidence>
<reference evidence="8" key="2">
    <citation type="submission" date="2010-04" db="EMBL/GenBank/DDBJ databases">
        <authorList>
            <person name="Buell R."/>
            <person name="Hamilton J."/>
            <person name="Hostetler J."/>
        </authorList>
    </citation>
    <scope>NUCLEOTIDE SEQUENCE [LARGE SCALE GENOMIC DNA]</scope>
    <source>
        <strain evidence="8">DAOM:BR144</strain>
    </source>
</reference>
<evidence type="ECO:0000256" key="5">
    <source>
        <dbReference type="SAM" id="Phobius"/>
    </source>
</evidence>
<dbReference type="GO" id="GO:0005249">
    <property type="term" value="F:voltage-gated potassium channel activity"/>
    <property type="evidence" value="ECO:0007669"/>
    <property type="project" value="TreeGrafter"/>
</dbReference>
<organism evidence="7 8">
    <name type="scientific">Globisporangium ultimum (strain ATCC 200006 / CBS 805.95 / DAOM BR144)</name>
    <name type="common">Pythium ultimum</name>
    <dbReference type="NCBI Taxonomy" id="431595"/>
    <lineage>
        <taxon>Eukaryota</taxon>
        <taxon>Sar</taxon>
        <taxon>Stramenopiles</taxon>
        <taxon>Oomycota</taxon>
        <taxon>Peronosporomycetes</taxon>
        <taxon>Pythiales</taxon>
        <taxon>Pythiaceae</taxon>
        <taxon>Globisporangium</taxon>
    </lineage>
</organism>
<evidence type="ECO:0000313" key="7">
    <source>
        <dbReference type="EnsemblProtists" id="PYU1_T012982"/>
    </source>
</evidence>
<evidence type="ECO:0000313" key="8">
    <source>
        <dbReference type="Proteomes" id="UP000019132"/>
    </source>
</evidence>
<sequence>MMLVGYFFSIVGRVPFRPDPSTKTVIILTSIDYLFDLCFLVGIYLKCNFSPPRSDATGTMKKAQIRAQYQRGWQYYDLCASFPTYYLQELFQTIQSFFVRHYSTNVSYSVVGLFRVLFVFLMCCHFGGSVFYAIAYYEKSPVGWLQTDIVAASDPGNVGIAYLRAFYWAMSSFTVINYEDIFGNLRGDELGIRDLPVRTVGGEIVEIFNSFDKSDFDFRLDLENFRHFAHMNNLTSS</sequence>
<feature type="transmembrane region" description="Helical" evidence="5">
    <location>
        <begin position="116"/>
        <end position="137"/>
    </location>
</feature>
<dbReference type="Pfam" id="PF00520">
    <property type="entry name" value="Ion_trans"/>
    <property type="match status" value="1"/>
</dbReference>
<comment type="subcellular location">
    <subcellularLocation>
        <location evidence="1">Membrane</location>
        <topology evidence="1">Multi-pass membrane protein</topology>
    </subcellularLocation>
</comment>
<evidence type="ECO:0000256" key="2">
    <source>
        <dbReference type="ARBA" id="ARBA00022692"/>
    </source>
</evidence>
<dbReference type="PANTHER" id="PTHR45689:SF5">
    <property type="entry name" value="I[[H]] CHANNEL, ISOFORM E"/>
    <property type="match status" value="1"/>
</dbReference>
<dbReference type="InterPro" id="IPR051413">
    <property type="entry name" value="K/Na_HCN_channel"/>
</dbReference>
<protein>
    <recommendedName>
        <fullName evidence="6">Ion transport domain-containing protein</fullName>
    </recommendedName>
</protein>
<evidence type="ECO:0000256" key="3">
    <source>
        <dbReference type="ARBA" id="ARBA00022989"/>
    </source>
</evidence>
<dbReference type="PANTHER" id="PTHR45689">
    <property type="entry name" value="I[[H]] CHANNEL, ISOFORM E"/>
    <property type="match status" value="1"/>
</dbReference>
<dbReference type="InParanoid" id="K3X6Y3"/>
<accession>K3X6Y3</accession>
<evidence type="ECO:0000256" key="1">
    <source>
        <dbReference type="ARBA" id="ARBA00004141"/>
    </source>
</evidence>
<dbReference type="InterPro" id="IPR005821">
    <property type="entry name" value="Ion_trans_dom"/>
</dbReference>
<feature type="transmembrane region" description="Helical" evidence="5">
    <location>
        <begin position="25"/>
        <end position="45"/>
    </location>
</feature>
<dbReference type="GO" id="GO:0003254">
    <property type="term" value="P:regulation of membrane depolarization"/>
    <property type="evidence" value="ECO:0007669"/>
    <property type="project" value="TreeGrafter"/>
</dbReference>
<dbReference type="EMBL" id="GL376607">
    <property type="status" value="NOT_ANNOTATED_CDS"/>
    <property type="molecule type" value="Genomic_DNA"/>
</dbReference>